<keyword evidence="5" id="KW-1185">Reference proteome</keyword>
<dbReference type="InterPro" id="IPR034549">
    <property type="entry name" value="SPACA6"/>
</dbReference>
<protein>
    <submittedName>
        <fullName evidence="4">Sperm acrosome associated 6</fullName>
    </submittedName>
</protein>
<evidence type="ECO:0000313" key="5">
    <source>
        <dbReference type="Proteomes" id="UP000018467"/>
    </source>
</evidence>
<reference evidence="5" key="1">
    <citation type="submission" date="2013-03" db="EMBL/GenBank/DDBJ databases">
        <authorList>
            <person name="Jeffery W."/>
            <person name="Warren W."/>
            <person name="Wilson R.K."/>
        </authorList>
    </citation>
    <scope>NUCLEOTIDE SEQUENCE</scope>
    <source>
        <strain evidence="5">female</strain>
    </source>
</reference>
<dbReference type="GeneTree" id="ENSGT00940000170150"/>
<evidence type="ECO:0000259" key="3">
    <source>
        <dbReference type="PROSITE" id="PS50835"/>
    </source>
</evidence>
<keyword evidence="1" id="KW-0812">Transmembrane</keyword>
<reference evidence="5" key="2">
    <citation type="journal article" date="2014" name="Nat. Commun.">
        <title>The cavefish genome reveals candidate genes for eye loss.</title>
        <authorList>
            <person name="McGaugh S.E."/>
            <person name="Gross J.B."/>
            <person name="Aken B."/>
            <person name="Blin M."/>
            <person name="Borowsky R."/>
            <person name="Chalopin D."/>
            <person name="Hinaux H."/>
            <person name="Jeffery W.R."/>
            <person name="Keene A."/>
            <person name="Ma L."/>
            <person name="Minx P."/>
            <person name="Murphy D."/>
            <person name="O'Quin K.E."/>
            <person name="Retaux S."/>
            <person name="Rohner N."/>
            <person name="Searle S.M."/>
            <person name="Stahl B.A."/>
            <person name="Tabin C."/>
            <person name="Volff J.N."/>
            <person name="Yoshizawa M."/>
            <person name="Warren W.C."/>
        </authorList>
    </citation>
    <scope>NUCLEOTIDE SEQUENCE [LARGE SCALE GENOMIC DNA]</scope>
    <source>
        <strain evidence="5">female</strain>
    </source>
</reference>
<feature type="domain" description="Ig-like" evidence="3">
    <location>
        <begin position="154"/>
        <end position="237"/>
    </location>
</feature>
<reference evidence="4" key="4">
    <citation type="submission" date="2025-09" db="UniProtKB">
        <authorList>
            <consortium name="Ensembl"/>
        </authorList>
    </citation>
    <scope>IDENTIFICATION</scope>
</reference>
<dbReference type="InterPro" id="IPR007110">
    <property type="entry name" value="Ig-like_dom"/>
</dbReference>
<keyword evidence="1" id="KW-0472">Membrane</keyword>
<reference evidence="4" key="3">
    <citation type="submission" date="2025-08" db="UniProtKB">
        <authorList>
            <consortium name="Ensembl"/>
        </authorList>
    </citation>
    <scope>IDENTIFICATION</scope>
</reference>
<evidence type="ECO:0000313" key="4">
    <source>
        <dbReference type="Ensembl" id="ENSAMXP00000033545.1"/>
    </source>
</evidence>
<dbReference type="InterPro" id="IPR013783">
    <property type="entry name" value="Ig-like_fold"/>
</dbReference>
<dbReference type="AlphaFoldDB" id="A0A3B1IVF7"/>
<dbReference type="SMART" id="SM00409">
    <property type="entry name" value="IG"/>
    <property type="match status" value="1"/>
</dbReference>
<accession>A0A3B1IVF7</accession>
<dbReference type="GO" id="GO:0007342">
    <property type="term" value="P:fusion of sperm to egg plasma membrane involved in single fertilization"/>
    <property type="evidence" value="ECO:0007669"/>
    <property type="project" value="InterPro"/>
</dbReference>
<dbReference type="CDD" id="cd00096">
    <property type="entry name" value="Ig"/>
    <property type="match status" value="1"/>
</dbReference>
<evidence type="ECO:0000256" key="2">
    <source>
        <dbReference type="SAM" id="SignalP"/>
    </source>
</evidence>
<dbReference type="InterPro" id="IPR003599">
    <property type="entry name" value="Ig_sub"/>
</dbReference>
<feature type="chain" id="PRO_5017315869" evidence="2">
    <location>
        <begin position="22"/>
        <end position="336"/>
    </location>
</feature>
<name>A0A3B1IVF7_ASTMX</name>
<keyword evidence="1" id="KW-1133">Transmembrane helix</keyword>
<evidence type="ECO:0000256" key="1">
    <source>
        <dbReference type="SAM" id="Phobius"/>
    </source>
</evidence>
<dbReference type="InterPro" id="IPR036179">
    <property type="entry name" value="Ig-like_dom_sf"/>
</dbReference>
<feature type="signal peptide" evidence="2">
    <location>
        <begin position="1"/>
        <end position="21"/>
    </location>
</feature>
<dbReference type="Gene3D" id="2.60.40.10">
    <property type="entry name" value="Immunoglobulins"/>
    <property type="match status" value="1"/>
</dbReference>
<dbReference type="Proteomes" id="UP000018467">
    <property type="component" value="Unassembled WGS sequence"/>
</dbReference>
<keyword evidence="2" id="KW-0732">Signal</keyword>
<proteinExistence type="predicted"/>
<feature type="transmembrane region" description="Helical" evidence="1">
    <location>
        <begin position="289"/>
        <end position="313"/>
    </location>
</feature>
<dbReference type="InParanoid" id="A0A3B1IVF7"/>
<organism evidence="4 5">
    <name type="scientific">Astyanax mexicanus</name>
    <name type="common">Blind cave fish</name>
    <name type="synonym">Astyanax fasciatus mexicanus</name>
    <dbReference type="NCBI Taxonomy" id="7994"/>
    <lineage>
        <taxon>Eukaryota</taxon>
        <taxon>Metazoa</taxon>
        <taxon>Chordata</taxon>
        <taxon>Craniata</taxon>
        <taxon>Vertebrata</taxon>
        <taxon>Euteleostomi</taxon>
        <taxon>Actinopterygii</taxon>
        <taxon>Neopterygii</taxon>
        <taxon>Teleostei</taxon>
        <taxon>Ostariophysi</taxon>
        <taxon>Characiformes</taxon>
        <taxon>Characoidei</taxon>
        <taxon>Acestrorhamphidae</taxon>
        <taxon>Acestrorhamphinae</taxon>
        <taxon>Astyanax</taxon>
    </lineage>
</organism>
<dbReference type="PANTHER" id="PTHR37366:SF1">
    <property type="entry name" value="SPERM ACROSOME MEMBRANE-ASSOCIATED PROTEIN 6"/>
    <property type="match status" value="1"/>
</dbReference>
<dbReference type="Ensembl" id="ENSAMXT00000053659.1">
    <property type="protein sequence ID" value="ENSAMXP00000033545.1"/>
    <property type="gene ID" value="ENSAMXG00000036581.1"/>
</dbReference>
<sequence>MCGFGAALLLLGSLFCAGLSCYQCFIDPDESARLCWGLIVTEHSTRSADACYTMLDRIFNKEQKVIDAAKVGRGSDAVLKEILRGEVMPIIEQFDQKMNNDTVYEAELQAAADKFITMAYGLPRASGCFPPCGFQALGAVYNCLTCQYDTCEFPLDCPPQEITVEENNRTQMWCKVPFLLPSDFQIVWRYTEVKTVWLDRFKEVTVGVDKLYSIPSARPEHSGTYQCEIFSEEHSLVRIYFHLKVVPGVSQGHAELQDVFDQALLPAGQFPLKLPRPPFALVRLPGPELLTVCLTSLLLLLFLTLGVLVWTFYKRKIHVPAPELESHRKRCVFRTA</sequence>
<dbReference type="PROSITE" id="PS50835">
    <property type="entry name" value="IG_LIKE"/>
    <property type="match status" value="1"/>
</dbReference>
<dbReference type="STRING" id="7994.ENSAMXP00000033545"/>
<dbReference type="Bgee" id="ENSAMXG00000036581">
    <property type="expression patterns" value="Expressed in testis and 2 other cell types or tissues"/>
</dbReference>
<dbReference type="PANTHER" id="PTHR37366">
    <property type="entry name" value="SPERM ACROSOME MEMBRANE-ASSOCIATED PROTEIN 6"/>
    <property type="match status" value="1"/>
</dbReference>
<dbReference type="SUPFAM" id="SSF48726">
    <property type="entry name" value="Immunoglobulin"/>
    <property type="match status" value="1"/>
</dbReference>